<dbReference type="EC" id="6.3.5.7" evidence="8"/>
<dbReference type="PANTHER" id="PTHR11895">
    <property type="entry name" value="TRANSAMIDASE"/>
    <property type="match status" value="1"/>
</dbReference>
<feature type="active site" description="Charge relay system" evidence="8">
    <location>
        <position position="79"/>
    </location>
</feature>
<feature type="domain" description="Amidase" evidence="9">
    <location>
        <begin position="24"/>
        <end position="465"/>
    </location>
</feature>
<dbReference type="PROSITE" id="PS00571">
    <property type="entry name" value="AMIDASES"/>
    <property type="match status" value="1"/>
</dbReference>
<evidence type="ECO:0000256" key="3">
    <source>
        <dbReference type="ARBA" id="ARBA00022741"/>
    </source>
</evidence>
<gene>
    <name evidence="8 10" type="primary">gatA</name>
    <name evidence="10" type="ORF">ACJDUG_05735</name>
</gene>
<evidence type="ECO:0000256" key="8">
    <source>
        <dbReference type="HAMAP-Rule" id="MF_00120"/>
    </source>
</evidence>
<evidence type="ECO:0000256" key="5">
    <source>
        <dbReference type="ARBA" id="ARBA00022917"/>
    </source>
</evidence>
<comment type="function">
    <text evidence="6 8">Allows the formation of correctly charged Gln-tRNA(Gln) through the transamidation of misacylated Glu-tRNA(Gln) in organisms which lack glutaminyl-tRNA synthetase. The reaction takes place in the presence of glutamine and ATP through an activated gamma-phospho-Glu-tRNA(Gln).</text>
</comment>
<protein>
    <recommendedName>
        <fullName evidence="8">Glutamyl-tRNA(Gln) amidotransferase subunit A</fullName>
        <shortName evidence="8">Glu-ADT subunit A</shortName>
        <ecNumber evidence="8">6.3.5.7</ecNumber>
    </recommendedName>
</protein>
<sequence>MELHKLKAHEIKELINNKEVKVEEVTESYLDRIEAVDARLGTYLYVAKEEARSAAKDLDKKISEGKSIGALGGVPIAIKDNISVKGMQNTCASKILEGYIAPYDAHIVENLKKEDAVILGKLNMDEFAMGSSNENSAYKLVKNPWDLERVPGGSSGGAAASVAANETPLSLGSETGGSVRQPAALCGVVGLKPTYGRISRYGLVAFGSTLDQIGPMARDVEDCALITQHLAGYDYRDSTTAEVPVQDYKKSLTKDLKGKKIGIPKEFFGEGLNEEVRKSVLEAIDVLKENGAEVLECSLPLSEYALAAYYIIGSAEASSNLARFDGIRYGHRAKEFEDSIDIYYKSKNEGYGKEVKRRIMLGTYALSAGYYDAYYKKALKIRNLIKQDFQRVFREFDAVVSPTTPTTAFKIGEKTDDVLSMYLSDIYTVPVNIAGIPAISVPCGMVSGLPVGLQFIGDYFREDTLFNLAYSYEQSTNWHKLIPNI</sequence>
<comment type="similarity">
    <text evidence="1 8">Belongs to the amidase family. GatA subfamily.</text>
</comment>
<dbReference type="InterPro" id="IPR020556">
    <property type="entry name" value="Amidase_CS"/>
</dbReference>
<evidence type="ECO:0000256" key="2">
    <source>
        <dbReference type="ARBA" id="ARBA00022598"/>
    </source>
</evidence>
<keyword evidence="4 8" id="KW-0067">ATP-binding</keyword>
<dbReference type="InterPro" id="IPR023631">
    <property type="entry name" value="Amidase_dom"/>
</dbReference>
<name>A0ABW8T1S5_9CLOT</name>
<dbReference type="HAMAP" id="MF_00120">
    <property type="entry name" value="GatA"/>
    <property type="match status" value="1"/>
</dbReference>
<keyword evidence="3 8" id="KW-0547">Nucleotide-binding</keyword>
<keyword evidence="5 8" id="KW-0648">Protein biosynthesis</keyword>
<evidence type="ECO:0000256" key="4">
    <source>
        <dbReference type="ARBA" id="ARBA00022840"/>
    </source>
</evidence>
<comment type="catalytic activity">
    <reaction evidence="7 8">
        <text>L-glutamyl-tRNA(Gln) + L-glutamine + ATP + H2O = L-glutaminyl-tRNA(Gln) + L-glutamate + ADP + phosphate + H(+)</text>
        <dbReference type="Rhea" id="RHEA:17521"/>
        <dbReference type="Rhea" id="RHEA-COMP:9681"/>
        <dbReference type="Rhea" id="RHEA-COMP:9684"/>
        <dbReference type="ChEBI" id="CHEBI:15377"/>
        <dbReference type="ChEBI" id="CHEBI:15378"/>
        <dbReference type="ChEBI" id="CHEBI:29985"/>
        <dbReference type="ChEBI" id="CHEBI:30616"/>
        <dbReference type="ChEBI" id="CHEBI:43474"/>
        <dbReference type="ChEBI" id="CHEBI:58359"/>
        <dbReference type="ChEBI" id="CHEBI:78520"/>
        <dbReference type="ChEBI" id="CHEBI:78521"/>
        <dbReference type="ChEBI" id="CHEBI:456216"/>
        <dbReference type="EC" id="6.3.5.7"/>
    </reaction>
</comment>
<dbReference type="InterPro" id="IPR004412">
    <property type="entry name" value="GatA"/>
</dbReference>
<comment type="caution">
    <text evidence="10">The sequence shown here is derived from an EMBL/GenBank/DDBJ whole genome shotgun (WGS) entry which is preliminary data.</text>
</comment>
<feature type="active site" description="Acyl-ester intermediate" evidence="8">
    <location>
        <position position="178"/>
    </location>
</feature>
<dbReference type="SUPFAM" id="SSF75304">
    <property type="entry name" value="Amidase signature (AS) enzymes"/>
    <property type="match status" value="1"/>
</dbReference>
<evidence type="ECO:0000256" key="7">
    <source>
        <dbReference type="ARBA" id="ARBA00047407"/>
    </source>
</evidence>
<evidence type="ECO:0000256" key="6">
    <source>
        <dbReference type="ARBA" id="ARBA00025295"/>
    </source>
</evidence>
<keyword evidence="11" id="KW-1185">Reference proteome</keyword>
<comment type="subunit">
    <text evidence="8">Heterotrimer of A, B and C subunits.</text>
</comment>
<dbReference type="InterPro" id="IPR000120">
    <property type="entry name" value="Amidase"/>
</dbReference>
<dbReference type="Pfam" id="PF01425">
    <property type="entry name" value="Amidase"/>
    <property type="match status" value="1"/>
</dbReference>
<reference evidence="10 11" key="1">
    <citation type="submission" date="2024-11" db="EMBL/GenBank/DDBJ databases">
        <authorList>
            <person name="Heng Y.C."/>
            <person name="Lim A.C.H."/>
            <person name="Lee J.K.Y."/>
            <person name="Kittelmann S."/>
        </authorList>
    </citation>
    <scope>NUCLEOTIDE SEQUENCE [LARGE SCALE GENOMIC DNA]</scope>
    <source>
        <strain evidence="10 11">WILCCON 0185</strain>
    </source>
</reference>
<keyword evidence="2 8" id="KW-0436">Ligase</keyword>
<proteinExistence type="inferred from homology"/>
<feature type="active site" description="Charge relay system" evidence="8">
    <location>
        <position position="154"/>
    </location>
</feature>
<evidence type="ECO:0000256" key="1">
    <source>
        <dbReference type="ARBA" id="ARBA00008069"/>
    </source>
</evidence>
<dbReference type="RefSeq" id="WP_406768950.1">
    <property type="nucleotide sequence ID" value="NZ_JBJHZZ010000002.1"/>
</dbReference>
<dbReference type="NCBIfam" id="TIGR00132">
    <property type="entry name" value="gatA"/>
    <property type="match status" value="1"/>
</dbReference>
<accession>A0ABW8T1S5</accession>
<evidence type="ECO:0000313" key="11">
    <source>
        <dbReference type="Proteomes" id="UP001623591"/>
    </source>
</evidence>
<organism evidence="10 11">
    <name type="scientific">Candidatus Clostridium stratigraminis</name>
    <dbReference type="NCBI Taxonomy" id="3381661"/>
    <lineage>
        <taxon>Bacteria</taxon>
        <taxon>Bacillati</taxon>
        <taxon>Bacillota</taxon>
        <taxon>Clostridia</taxon>
        <taxon>Eubacteriales</taxon>
        <taxon>Clostridiaceae</taxon>
        <taxon>Clostridium</taxon>
    </lineage>
</organism>
<dbReference type="Proteomes" id="UP001623591">
    <property type="component" value="Unassembled WGS sequence"/>
</dbReference>
<dbReference type="InterPro" id="IPR036928">
    <property type="entry name" value="AS_sf"/>
</dbReference>
<evidence type="ECO:0000259" key="9">
    <source>
        <dbReference type="Pfam" id="PF01425"/>
    </source>
</evidence>
<evidence type="ECO:0000313" key="10">
    <source>
        <dbReference type="EMBL" id="MFL0246484.1"/>
    </source>
</evidence>
<dbReference type="PANTHER" id="PTHR11895:SF151">
    <property type="entry name" value="GLUTAMYL-TRNA(GLN) AMIDOTRANSFERASE SUBUNIT A"/>
    <property type="match status" value="1"/>
</dbReference>
<dbReference type="Gene3D" id="3.90.1300.10">
    <property type="entry name" value="Amidase signature (AS) domain"/>
    <property type="match status" value="1"/>
</dbReference>
<dbReference type="EMBL" id="JBJHZZ010000002">
    <property type="protein sequence ID" value="MFL0246484.1"/>
    <property type="molecule type" value="Genomic_DNA"/>
</dbReference>